<feature type="compositionally biased region" description="Basic and acidic residues" evidence="6">
    <location>
        <begin position="1634"/>
        <end position="1646"/>
    </location>
</feature>
<evidence type="ECO:0000313" key="10">
    <source>
        <dbReference type="Proteomes" id="UP000279307"/>
    </source>
</evidence>
<dbReference type="InterPro" id="IPR044210">
    <property type="entry name" value="Tfc3-like"/>
</dbReference>
<feature type="region of interest" description="Disordered" evidence="6">
    <location>
        <begin position="2179"/>
        <end position="2234"/>
    </location>
</feature>
<evidence type="ECO:0000256" key="5">
    <source>
        <dbReference type="ARBA" id="ARBA00023242"/>
    </source>
</evidence>
<dbReference type="GO" id="GO:0042791">
    <property type="term" value="P:5S class rRNA transcription by RNA polymerase III"/>
    <property type="evidence" value="ECO:0007669"/>
    <property type="project" value="TreeGrafter"/>
</dbReference>
<feature type="compositionally biased region" description="Basic and acidic residues" evidence="6">
    <location>
        <begin position="1653"/>
        <end position="1666"/>
    </location>
</feature>
<evidence type="ECO:0000256" key="1">
    <source>
        <dbReference type="ARBA" id="ARBA00004123"/>
    </source>
</evidence>
<keyword evidence="5" id="KW-0539">Nucleus</keyword>
<evidence type="ECO:0000256" key="4">
    <source>
        <dbReference type="ARBA" id="ARBA00023163"/>
    </source>
</evidence>
<dbReference type="Pfam" id="PF04182">
    <property type="entry name" value="B-block_TFIIIC"/>
    <property type="match status" value="1"/>
</dbReference>
<feature type="compositionally biased region" description="Basic and acidic residues" evidence="6">
    <location>
        <begin position="2217"/>
        <end position="2230"/>
    </location>
</feature>
<keyword evidence="4" id="KW-0804">Transcription</keyword>
<evidence type="ECO:0000256" key="6">
    <source>
        <dbReference type="SAM" id="MobiDB-lite"/>
    </source>
</evidence>
<dbReference type="PANTHER" id="PTHR15180">
    <property type="entry name" value="GENERAL TRANSCRIPTION FACTOR 3C POLYPEPTIDE 1"/>
    <property type="match status" value="1"/>
</dbReference>
<protein>
    <submittedName>
        <fullName evidence="9">Uncharacterized protein</fullName>
    </submittedName>
</protein>
<dbReference type="OrthoDB" id="68020at2759"/>
<keyword evidence="3" id="KW-0238">DNA-binding</keyword>
<dbReference type="GO" id="GO:0005634">
    <property type="term" value="C:nucleus"/>
    <property type="evidence" value="ECO:0007669"/>
    <property type="project" value="UniProtKB-SubCell"/>
</dbReference>
<dbReference type="Proteomes" id="UP000279307">
    <property type="component" value="Chromosome 13"/>
</dbReference>
<dbReference type="Pfam" id="PF24101">
    <property type="entry name" value="WHD_GTF3C1"/>
    <property type="match status" value="1"/>
</dbReference>
<organism evidence="9 10">
    <name type="scientific">Ooceraea biroi</name>
    <name type="common">Clonal raider ant</name>
    <name type="synonym">Cerapachys biroi</name>
    <dbReference type="NCBI Taxonomy" id="2015173"/>
    <lineage>
        <taxon>Eukaryota</taxon>
        <taxon>Metazoa</taxon>
        <taxon>Ecdysozoa</taxon>
        <taxon>Arthropoda</taxon>
        <taxon>Hexapoda</taxon>
        <taxon>Insecta</taxon>
        <taxon>Pterygota</taxon>
        <taxon>Neoptera</taxon>
        <taxon>Endopterygota</taxon>
        <taxon>Hymenoptera</taxon>
        <taxon>Apocrita</taxon>
        <taxon>Aculeata</taxon>
        <taxon>Formicoidea</taxon>
        <taxon>Formicidae</taxon>
        <taxon>Dorylinae</taxon>
        <taxon>Ooceraea</taxon>
    </lineage>
</organism>
<evidence type="ECO:0000256" key="3">
    <source>
        <dbReference type="ARBA" id="ARBA00023125"/>
    </source>
</evidence>
<feature type="region of interest" description="Disordered" evidence="6">
    <location>
        <begin position="1141"/>
        <end position="1164"/>
    </location>
</feature>
<evidence type="ECO:0000259" key="8">
    <source>
        <dbReference type="Pfam" id="PF24101"/>
    </source>
</evidence>
<keyword evidence="2" id="KW-0597">Phosphoprotein</keyword>
<dbReference type="InterPro" id="IPR007309">
    <property type="entry name" value="TFIIIC_Bblock-bd"/>
</dbReference>
<dbReference type="GO" id="GO:0006384">
    <property type="term" value="P:transcription initiation at RNA polymerase III promoter"/>
    <property type="evidence" value="ECO:0007669"/>
    <property type="project" value="InterPro"/>
</dbReference>
<dbReference type="GO" id="GO:0000127">
    <property type="term" value="C:transcription factor TFIIIC complex"/>
    <property type="evidence" value="ECO:0007669"/>
    <property type="project" value="InterPro"/>
</dbReference>
<dbReference type="PANTHER" id="PTHR15180:SF1">
    <property type="entry name" value="GENERAL TRANSCRIPTION FACTOR 3C POLYPEPTIDE 1"/>
    <property type="match status" value="1"/>
</dbReference>
<feature type="region of interest" description="Disordered" evidence="6">
    <location>
        <begin position="1571"/>
        <end position="1669"/>
    </location>
</feature>
<evidence type="ECO:0000313" key="9">
    <source>
        <dbReference type="EMBL" id="RLU15367.1"/>
    </source>
</evidence>
<dbReference type="CDD" id="cd16169">
    <property type="entry name" value="Tau138_eWH"/>
    <property type="match status" value="1"/>
</dbReference>
<feature type="compositionally biased region" description="Basic and acidic residues" evidence="6">
    <location>
        <begin position="1601"/>
        <end position="1611"/>
    </location>
</feature>
<feature type="region of interest" description="Disordered" evidence="6">
    <location>
        <begin position="1708"/>
        <end position="1730"/>
    </location>
</feature>
<sequence length="2277" mass="266697">MGKLKQLITALWIRLANRLHDSLPFPKTFMEQVWSMCKRIKDFSFYKLKTPREALVLFDRYEFVHPDLGIIYEPPNVPSDIYPHCPVQSAKTGVRGSCCTYYTRKDVTNDAKKQSLDEVTEKYGLSLVIVASQAIRTRALLDANVSPTLELTLMHYCFLERVGRARYHGEVTQGKLSLAALKQTPKILFYHRKFLLQHKLITKQIHHQKSASHCGSGSLLHLPRFYVERKPKMIYLAEQVLEILKSKENGVADYDEVKKKLGIEDSIKKLFKTSFFQKIVKTDICVPYRTLYPNAEPTEWRQKNDPSKEKKIRVVQLLYPDIDVADIWNKEEKDDEEDVVELDNAKQKCNVPYLKQANDIIEGSQLDGISQTFLGKEMGVTKLQSRGILRNMVKLKIIATYMNDIGRQRITRYVSKKFEKNSKMSKQFNKEMHKIKKLTKQIASENAGKLKQKAQAEKPVQHKDDGTNQKSHSDNGRVDVEASIIDKNDDKNKGEDKDKRTHCAKKNNELKNKFHTVNRILYRYQMSKFIPKYKCTSSWSLLSKMSPKADEEQQKSDVLSTSLQQIANDAKTTSLYNSIKMNLTTQKSSRTEKGVNEGFLDIVQNNEKSRTSNITYRLLKRANMIIEAVKEHQVIDDTTKLMKMIYEEEIKEGYDKKIDKKSLIRLLQKLAKDNLVKNIKLTLSANGREKNLTFICDPNIDIDHTVIKSAVEQAKVKFCLLASQKAKLVKKMAIKQEKVDKSESRQRLQLVPLEKMLSKDALRSTTYRYDVRAGKRYGLSPKFIRMQTMHVLLFYLVYDHPGVPKLSQHEQVEVLRASGYKIDDKLVKEFSTIYNTEISWKMFVPPLPKHSGWPDGWTLMCDVLLGLPLSIFVKVHNITFVIPELEYYLYHPIRKHYLIKNIPVTIRNTLLHARKYIFNIHDTVTRLAYIGLVQFGPQRLKDKDQVFIYVNRRAELMDTVSSAPSYHKIEDKPYPVTKYFFDRTQDVEKYWYDMWTVCVNTPLGGRLVVHGKDILLEDLSKKTAMIEAVAARTPKETIEMDTGAIPGDRKGAAGIDSAFFAHLKRNWNWLPNYCTNQANAARKQQNSSTSQRDLHLSRIQKCPVKYTEYDGLKKVSGPPGPAPALSAAELRKKVYDHLSNAGRKNEALPSHQSSRQKSFVRRVMPRKTSVRPRLKYDEDDYRALQRMDKLRVDWDSHEDNILLVCKVATMYLWPNPRKQMVSFIVVRDVLRKFSYNSYNKTSRACQRRLLYMLRQPRTMNSVALGVEEIKQDPFVDRRYSGVMERLKAESANPAEYEKRVTEVFKELVMYIVEKYYNITEIKPKKHAEIPRTKQQFDLFFELVHPANPRHNQGFTKDVRNTDDIHSATINSVIHSSMCCGKDRRCWAYQLFKVYQQYPEVLLRQAMSKIRADQLVTVKKHHLAAIKKYGNYMPMSSAQYQLSINYIYKLQTKWPYNMFKECYDVFEKLLFYYAEQRNANPSPVQERVFNGTEILPVSSGIITVMHDFLAREQIDFEIEMPDQIIMLDARYQGKDETYFRVAQRYQDILTRLYRFKYENVEAQNAELVELETETQEKRGNCAKRKRTDENNDLEEPVSKVSRMNEEKSERKKGSLRNNATPEKESVQHGGSTHQIRADCSSRKRPIDVEEDSMDREKPALKRARPNDSDDLMDLDIEEHEELNLCEDLEDIDKMKNISKPFELARELQAREEEEARKQQNSSTSQRDLHLSRIQKCPVKYTEYDGLKKVSGPPGPAPALSAAELRKKVYDHLSNAGRKNEALPSHQSSRQKSFVRRVMPRKTSVRPRLKYDEDDYRALQRMDKLRVDWDSHEDNILLVCKVATMYLWPNPRKQMVSFIVVRDVLRKFSYNSYNKTSRACQRRLLYMLRQPRTMNSVALGVEEIKQDPFVDRRYSGVMERLKAESANPAEYEKRVTEVFKELVMYIVEKYYNITEIKPKKHAEIPRTKQQFDLFFELCIRRIRVTIRASRRTRCWAYQLFKVYQQYPEVLLRQAMSKIRADQLVTVKKHHLAAIKKYGNYMPMSSAQYQLSINYIYKLQTKWPYNMFKECYDVLRSCCFIMRNREMPNPSPVQERVFNGTEILPVSSGIITVMHDFLAREQIDFEIEMPDQIIMLDARYQGKDETYFRVAQRYQDILTRLYRFKYENVEAQNAELVELETETQEKRGNCAKRKRTDENNDLENRYRRKRPIDVEEDSMDREKPALKRARPNDSDDLMDLDIEEHEELNLCEDLEDIDKMKNISKPFELARELQAREEEE</sequence>
<dbReference type="EMBL" id="QOIP01000013">
    <property type="protein sequence ID" value="RLU15367.1"/>
    <property type="molecule type" value="Genomic_DNA"/>
</dbReference>
<comment type="subcellular location">
    <subcellularLocation>
        <location evidence="1">Nucleus</location>
    </subcellularLocation>
</comment>
<accession>A0A3L8D4D1</accession>
<comment type="caution">
    <text evidence="9">The sequence shown here is derived from an EMBL/GenBank/DDBJ whole genome shotgun (WGS) entry which is preliminary data.</text>
</comment>
<feature type="domain" description="B-block binding subunit of TFIIIC" evidence="7">
    <location>
        <begin position="154"/>
        <end position="227"/>
    </location>
</feature>
<name>A0A3L8D4D1_OOCBI</name>
<feature type="non-terminal residue" evidence="9">
    <location>
        <position position="2277"/>
    </location>
</feature>
<feature type="region of interest" description="Disordered" evidence="6">
    <location>
        <begin position="1774"/>
        <end position="1797"/>
    </location>
</feature>
<evidence type="ECO:0000259" key="7">
    <source>
        <dbReference type="Pfam" id="PF04182"/>
    </source>
</evidence>
<feature type="compositionally biased region" description="Basic and acidic residues" evidence="6">
    <location>
        <begin position="2192"/>
        <end position="2202"/>
    </location>
</feature>
<reference evidence="9 10" key="1">
    <citation type="journal article" date="2018" name="Genome Res.">
        <title>The genomic architecture and molecular evolution of ant odorant receptors.</title>
        <authorList>
            <person name="McKenzie S.K."/>
            <person name="Kronauer D.J.C."/>
        </authorList>
    </citation>
    <scope>NUCLEOTIDE SEQUENCE [LARGE SCALE GENOMIC DNA]</scope>
    <source>
        <strain evidence="9">Clonal line C1</strain>
    </source>
</reference>
<dbReference type="InterPro" id="IPR056467">
    <property type="entry name" value="eWH_GTF3C1"/>
</dbReference>
<gene>
    <name evidence="9" type="ORF">DMN91_012361</name>
</gene>
<evidence type="ECO:0000256" key="2">
    <source>
        <dbReference type="ARBA" id="ARBA00022553"/>
    </source>
</evidence>
<feature type="domain" description="GTF3C1 extended winged-helix" evidence="8">
    <location>
        <begin position="614"/>
        <end position="717"/>
    </location>
</feature>
<feature type="compositionally biased region" description="Basic and acidic residues" evidence="6">
    <location>
        <begin position="454"/>
        <end position="507"/>
    </location>
</feature>
<dbReference type="InterPro" id="IPR035625">
    <property type="entry name" value="Tfc3-like_eWH"/>
</dbReference>
<dbReference type="GO" id="GO:0003677">
    <property type="term" value="F:DNA binding"/>
    <property type="evidence" value="ECO:0007669"/>
    <property type="project" value="UniProtKB-KW"/>
</dbReference>
<proteinExistence type="predicted"/>
<feature type="region of interest" description="Disordered" evidence="6">
    <location>
        <begin position="447"/>
        <end position="507"/>
    </location>
</feature>